<feature type="transmembrane region" description="Helical" evidence="1">
    <location>
        <begin position="134"/>
        <end position="158"/>
    </location>
</feature>
<protein>
    <recommendedName>
        <fullName evidence="4">Yip1 domain-containing protein</fullName>
    </recommendedName>
</protein>
<feature type="transmembrane region" description="Helical" evidence="1">
    <location>
        <begin position="67"/>
        <end position="92"/>
    </location>
</feature>
<dbReference type="Proteomes" id="UP000053352">
    <property type="component" value="Unassembled WGS sequence"/>
</dbReference>
<keyword evidence="3" id="KW-1185">Reference proteome</keyword>
<feature type="transmembrane region" description="Helical" evidence="1">
    <location>
        <begin position="170"/>
        <end position="192"/>
    </location>
</feature>
<keyword evidence="1" id="KW-1133">Transmembrane helix</keyword>
<evidence type="ECO:0000313" key="2">
    <source>
        <dbReference type="EMBL" id="KSW12529.1"/>
    </source>
</evidence>
<reference evidence="2 3" key="1">
    <citation type="submission" date="2015-11" db="EMBL/GenBank/DDBJ databases">
        <title>Genome sequence of Pyrodictium occultum PL-19, a marine hyperthermophilic archaeon isolated from Volcano, Italy.</title>
        <authorList>
            <person name="Utturkar S."/>
            <person name="Huber H."/>
            <person name="Leptihn S."/>
            <person name="Brown S."/>
            <person name="Stetter K.O."/>
            <person name="Podar M."/>
        </authorList>
    </citation>
    <scope>NUCLEOTIDE SEQUENCE [LARGE SCALE GENOMIC DNA]</scope>
    <source>
        <strain evidence="2 3">PL-19</strain>
    </source>
</reference>
<dbReference type="AlphaFoldDB" id="A0A0V8RWW5"/>
<evidence type="ECO:0008006" key="4">
    <source>
        <dbReference type="Google" id="ProtNLM"/>
    </source>
</evidence>
<name>A0A0V8RWW5_PYROC</name>
<evidence type="ECO:0000313" key="3">
    <source>
        <dbReference type="Proteomes" id="UP000053352"/>
    </source>
</evidence>
<comment type="caution">
    <text evidence="2">The sequence shown here is derived from an EMBL/GenBank/DDBJ whole genome shotgun (WGS) entry which is preliminary data.</text>
</comment>
<dbReference type="RefSeq" id="WP_058371212.1">
    <property type="nucleotide sequence ID" value="NZ_LNTB01000001.1"/>
</dbReference>
<dbReference type="EMBL" id="LNTB01000001">
    <property type="protein sequence ID" value="KSW12529.1"/>
    <property type="molecule type" value="Genomic_DNA"/>
</dbReference>
<organism evidence="2 3">
    <name type="scientific">Pyrodictium occultum</name>
    <dbReference type="NCBI Taxonomy" id="2309"/>
    <lineage>
        <taxon>Archaea</taxon>
        <taxon>Thermoproteota</taxon>
        <taxon>Thermoprotei</taxon>
        <taxon>Desulfurococcales</taxon>
        <taxon>Pyrodictiaceae</taxon>
        <taxon>Pyrodictium</taxon>
    </lineage>
</organism>
<feature type="transmembrane region" description="Helical" evidence="1">
    <location>
        <begin position="27"/>
        <end position="47"/>
    </location>
</feature>
<gene>
    <name evidence="2" type="ORF">CF15_07360</name>
</gene>
<sequence length="209" mass="20940">MSGEKGGAAGGPAGPGPLGRLAGRTGLWGLVLIVLGLWLAEALHYAVVAGSLHGLSGLGLLAYYARVAVFASVLAATRWLLYMGAVWLFAWLLGLRGLDGRRALVAAAYTAPAHALVALAATPAWLLSGGGGRAGVLVVVASYYSSLAAAAAALAWAVRRITGGGWGRAAAAAALSALLVGLPPAAMLTPGFNVYSVVLYVLQRGQPAG</sequence>
<evidence type="ECO:0000256" key="1">
    <source>
        <dbReference type="SAM" id="Phobius"/>
    </source>
</evidence>
<proteinExistence type="predicted"/>
<dbReference type="STRING" id="2309.CF15_07360"/>
<keyword evidence="1" id="KW-0472">Membrane</keyword>
<keyword evidence="1" id="KW-0812">Transmembrane</keyword>
<accession>A0A0V8RWW5</accession>
<feature type="transmembrane region" description="Helical" evidence="1">
    <location>
        <begin position="104"/>
        <end position="128"/>
    </location>
</feature>